<organism evidence="1 2">
    <name type="scientific">Streblomastix strix</name>
    <dbReference type="NCBI Taxonomy" id="222440"/>
    <lineage>
        <taxon>Eukaryota</taxon>
        <taxon>Metamonada</taxon>
        <taxon>Preaxostyla</taxon>
        <taxon>Oxymonadida</taxon>
        <taxon>Streblomastigidae</taxon>
        <taxon>Streblomastix</taxon>
    </lineage>
</organism>
<comment type="caution">
    <text evidence="1">The sequence shown here is derived from an EMBL/GenBank/DDBJ whole genome shotgun (WGS) entry which is preliminary data.</text>
</comment>
<sequence length="45" mass="4963">YDVDGYKLEYDDEGEKDIVIGDSELEGDNEEDYIQLVYQGGGGTG</sequence>
<dbReference type="AlphaFoldDB" id="A0A5J4PZD9"/>
<evidence type="ECO:0000313" key="2">
    <source>
        <dbReference type="Proteomes" id="UP000324800"/>
    </source>
</evidence>
<dbReference type="EMBL" id="SNRW01047959">
    <property type="protein sequence ID" value="KAA6314230.1"/>
    <property type="molecule type" value="Genomic_DNA"/>
</dbReference>
<reference evidence="1 2" key="1">
    <citation type="submission" date="2019-03" db="EMBL/GenBank/DDBJ databases">
        <title>Single cell metagenomics reveals metabolic interactions within the superorganism composed of flagellate Streblomastix strix and complex community of Bacteroidetes bacteria on its surface.</title>
        <authorList>
            <person name="Treitli S.C."/>
            <person name="Kolisko M."/>
            <person name="Husnik F."/>
            <person name="Keeling P."/>
            <person name="Hampl V."/>
        </authorList>
    </citation>
    <scope>NUCLEOTIDE SEQUENCE [LARGE SCALE GENOMIC DNA]</scope>
    <source>
        <strain evidence="1">ST1C</strain>
    </source>
</reference>
<protein>
    <submittedName>
        <fullName evidence="1">Uncharacterized protein</fullName>
    </submittedName>
</protein>
<name>A0A5J4PZD9_9EUKA</name>
<dbReference type="Proteomes" id="UP000324800">
    <property type="component" value="Unassembled WGS sequence"/>
</dbReference>
<evidence type="ECO:0000313" key="1">
    <source>
        <dbReference type="EMBL" id="KAA6314230.1"/>
    </source>
</evidence>
<gene>
    <name evidence="1" type="ORF">EZS28_055618</name>
</gene>
<proteinExistence type="predicted"/>
<accession>A0A5J4PZD9</accession>
<feature type="non-terminal residue" evidence="1">
    <location>
        <position position="1"/>
    </location>
</feature>